<evidence type="ECO:0000313" key="1">
    <source>
        <dbReference type="EMBL" id="VFJ13164.1"/>
    </source>
</evidence>
<protein>
    <recommendedName>
        <fullName evidence="3">F5/8 type C domain-containing protein</fullName>
    </recommendedName>
</protein>
<name>A0A484IDW5_9ARCH</name>
<dbReference type="AlphaFoldDB" id="A0A484IDW5"/>
<dbReference type="SUPFAM" id="SSF49785">
    <property type="entry name" value="Galactose-binding domain-like"/>
    <property type="match status" value="1"/>
</dbReference>
<evidence type="ECO:0008006" key="3">
    <source>
        <dbReference type="Google" id="ProtNLM"/>
    </source>
</evidence>
<dbReference type="KEGG" id="nfn:NFRAN_0842"/>
<dbReference type="Gene3D" id="2.60.120.260">
    <property type="entry name" value="Galactose-binding domain-like"/>
    <property type="match status" value="1"/>
</dbReference>
<dbReference type="GeneID" id="39420321"/>
<keyword evidence="2" id="KW-1185">Reference proteome</keyword>
<proteinExistence type="predicted"/>
<dbReference type="OrthoDB" id="13906at2157"/>
<reference evidence="1 2" key="1">
    <citation type="submission" date="2019-02" db="EMBL/GenBank/DDBJ databases">
        <authorList>
            <person name="Lehtovirta-Morley E L."/>
        </authorList>
    </citation>
    <scope>NUCLEOTIDE SEQUENCE [LARGE SCALE GENOMIC DNA]</scope>
    <source>
        <strain evidence="1">NFRAN1</strain>
    </source>
</reference>
<accession>A0A484IDW5</accession>
<organism evidence="1 2">
    <name type="scientific">Candidatus Nitrosocosmicus franklandianus</name>
    <dbReference type="NCBI Taxonomy" id="1798806"/>
    <lineage>
        <taxon>Archaea</taxon>
        <taxon>Nitrososphaerota</taxon>
        <taxon>Nitrososphaeria</taxon>
        <taxon>Nitrososphaerales</taxon>
        <taxon>Nitrososphaeraceae</taxon>
        <taxon>Candidatus Nitrosocosmicus</taxon>
    </lineage>
</organism>
<gene>
    <name evidence="1" type="ORF">NFRAN_0842</name>
</gene>
<dbReference type="EMBL" id="LR216287">
    <property type="protein sequence ID" value="VFJ13164.1"/>
    <property type="molecule type" value="Genomic_DNA"/>
</dbReference>
<evidence type="ECO:0000313" key="2">
    <source>
        <dbReference type="Proteomes" id="UP000294299"/>
    </source>
</evidence>
<dbReference type="RefSeq" id="WP_134483111.1">
    <property type="nucleotide sequence ID" value="NZ_LR216287.1"/>
</dbReference>
<dbReference type="InterPro" id="IPR008979">
    <property type="entry name" value="Galactose-bd-like_sf"/>
</dbReference>
<sequence>MDDNMKPDWKGWVASSRDHIDPNVAPLEVFALGIKIPNLSKESLKSNLQVFRNESVSDPHPQSSSFVDNGFLLIGGGFLVPDQPPGGGNIGTGSFPDSNISWHARSRDHQIPSPSRIISFAIGIRSTLRKLDGTKVGTISTSFHSSEGFDNAFTAVSPLPGMALCGMGGACHFGFHGTYLTRIVPQLLPVDNPTHQFAIVDNLSIYGSSGDHTELVSRTAYAMGLKFNPLPFDPLPPPIDPIVLCNKEIIASEADSSGHLSGNNALKTIDRIPATTWVSTNIPNPWIRLTLPNQVSICRVDVLWGDEKPHIFNLSTSTDGNTFVDVYPEFITRNGTSTDDFESYYFASRVATDIKLTFAQIGPFGTVAVIKEVRIFTK</sequence>
<dbReference type="Proteomes" id="UP000294299">
    <property type="component" value="Chromosome NFRAN"/>
</dbReference>